<keyword evidence="9" id="KW-1185">Reference proteome</keyword>
<comment type="similarity">
    <text evidence="2">Belongs to the DoxX family.</text>
</comment>
<evidence type="ECO:0000256" key="4">
    <source>
        <dbReference type="ARBA" id="ARBA00022692"/>
    </source>
</evidence>
<evidence type="ECO:0000256" key="6">
    <source>
        <dbReference type="ARBA" id="ARBA00023136"/>
    </source>
</evidence>
<proteinExistence type="inferred from homology"/>
<feature type="transmembrane region" description="Helical" evidence="7">
    <location>
        <begin position="21"/>
        <end position="42"/>
    </location>
</feature>
<name>A0ABT2D1W9_9BURK</name>
<dbReference type="Proteomes" id="UP001204621">
    <property type="component" value="Unassembled WGS sequence"/>
</dbReference>
<organism evidence="8 9">
    <name type="scientific">Massilia terrae</name>
    <dbReference type="NCBI Taxonomy" id="1811224"/>
    <lineage>
        <taxon>Bacteria</taxon>
        <taxon>Pseudomonadati</taxon>
        <taxon>Pseudomonadota</taxon>
        <taxon>Betaproteobacteria</taxon>
        <taxon>Burkholderiales</taxon>
        <taxon>Oxalobacteraceae</taxon>
        <taxon>Telluria group</taxon>
        <taxon>Massilia</taxon>
    </lineage>
</organism>
<dbReference type="InterPro" id="IPR032808">
    <property type="entry name" value="DoxX"/>
</dbReference>
<keyword evidence="4 7" id="KW-0812">Transmembrane</keyword>
<evidence type="ECO:0000256" key="7">
    <source>
        <dbReference type="SAM" id="Phobius"/>
    </source>
</evidence>
<keyword evidence="3" id="KW-1003">Cell membrane</keyword>
<comment type="caution">
    <text evidence="8">The sequence shown here is derived from an EMBL/GenBank/DDBJ whole genome shotgun (WGS) entry which is preliminary data.</text>
</comment>
<gene>
    <name evidence="8" type="ORF">NX778_19450</name>
</gene>
<comment type="subcellular location">
    <subcellularLocation>
        <location evidence="1">Cell membrane</location>
        <topology evidence="1">Multi-pass membrane protein</topology>
    </subcellularLocation>
</comment>
<reference evidence="8 9" key="1">
    <citation type="submission" date="2022-08" db="EMBL/GenBank/DDBJ databases">
        <title>Reclassification of Massilia species as members of the genera Telluria, Duganella, Pseudoduganella, Mokoshia gen. nov. and Zemynaea gen. nov. using orthogonal and non-orthogonal genome-based approaches.</title>
        <authorList>
            <person name="Bowman J.P."/>
        </authorList>
    </citation>
    <scope>NUCLEOTIDE SEQUENCE [LARGE SCALE GENOMIC DNA]</scope>
    <source>
        <strain evidence="8 9">JCM 31606</strain>
    </source>
</reference>
<sequence>MNTNQITVNTNDDAGKLVLRVVLSALLLFHGVSKLVGGVGFITGMLAQAGLPAALGYLVYIGEVVAPLFILLGVYTRLAGAVVVINMIVAILLVHTTQFFTLNQTGGWALELQAMYLAAGAVLALIGAGRFSLGGIAGRFN</sequence>
<evidence type="ECO:0000256" key="1">
    <source>
        <dbReference type="ARBA" id="ARBA00004651"/>
    </source>
</evidence>
<keyword evidence="6 7" id="KW-0472">Membrane</keyword>
<feature type="transmembrane region" description="Helical" evidence="7">
    <location>
        <begin position="82"/>
        <end position="102"/>
    </location>
</feature>
<protein>
    <submittedName>
        <fullName evidence="8">DoxX family protein</fullName>
    </submittedName>
</protein>
<dbReference type="EMBL" id="JANUGU010000007">
    <property type="protein sequence ID" value="MCS0660254.1"/>
    <property type="molecule type" value="Genomic_DNA"/>
</dbReference>
<feature type="transmembrane region" description="Helical" evidence="7">
    <location>
        <begin position="114"/>
        <end position="133"/>
    </location>
</feature>
<feature type="transmembrane region" description="Helical" evidence="7">
    <location>
        <begin position="54"/>
        <end position="75"/>
    </location>
</feature>
<evidence type="ECO:0000256" key="5">
    <source>
        <dbReference type="ARBA" id="ARBA00022989"/>
    </source>
</evidence>
<dbReference type="Pfam" id="PF07681">
    <property type="entry name" value="DoxX"/>
    <property type="match status" value="1"/>
</dbReference>
<evidence type="ECO:0000313" key="8">
    <source>
        <dbReference type="EMBL" id="MCS0660254.1"/>
    </source>
</evidence>
<evidence type="ECO:0000313" key="9">
    <source>
        <dbReference type="Proteomes" id="UP001204621"/>
    </source>
</evidence>
<keyword evidence="5 7" id="KW-1133">Transmembrane helix</keyword>
<dbReference type="PANTHER" id="PTHR33452">
    <property type="entry name" value="OXIDOREDUCTASE CATD-RELATED"/>
    <property type="match status" value="1"/>
</dbReference>
<dbReference type="InterPro" id="IPR051907">
    <property type="entry name" value="DoxX-like_oxidoreductase"/>
</dbReference>
<evidence type="ECO:0000256" key="3">
    <source>
        <dbReference type="ARBA" id="ARBA00022475"/>
    </source>
</evidence>
<dbReference type="PANTHER" id="PTHR33452:SF1">
    <property type="entry name" value="INNER MEMBRANE PROTEIN YPHA-RELATED"/>
    <property type="match status" value="1"/>
</dbReference>
<evidence type="ECO:0000256" key="2">
    <source>
        <dbReference type="ARBA" id="ARBA00006679"/>
    </source>
</evidence>
<dbReference type="RefSeq" id="WP_258813439.1">
    <property type="nucleotide sequence ID" value="NZ_JANUGU010000007.1"/>
</dbReference>
<accession>A0ABT2D1W9</accession>